<dbReference type="Gene3D" id="3.10.180.10">
    <property type="entry name" value="2,3-Dihydroxybiphenyl 1,2-Dioxygenase, domain 1"/>
    <property type="match status" value="1"/>
</dbReference>
<dbReference type="InterPro" id="IPR001533">
    <property type="entry name" value="Pterin_deHydtase"/>
</dbReference>
<evidence type="ECO:0000313" key="8">
    <source>
        <dbReference type="Proteomes" id="UP000199341"/>
    </source>
</evidence>
<evidence type="ECO:0000256" key="1">
    <source>
        <dbReference type="ARBA" id="ARBA00001554"/>
    </source>
</evidence>
<dbReference type="GO" id="GO:0006729">
    <property type="term" value="P:tetrahydrobiopterin biosynthetic process"/>
    <property type="evidence" value="ECO:0007669"/>
    <property type="project" value="InterPro"/>
</dbReference>
<feature type="domain" description="Glyoxalase-like" evidence="6">
    <location>
        <begin position="220"/>
        <end position="323"/>
    </location>
</feature>
<evidence type="ECO:0000259" key="6">
    <source>
        <dbReference type="Pfam" id="PF18029"/>
    </source>
</evidence>
<comment type="similarity">
    <text evidence="2">Belongs to the pterin-4-alpha-carbinolamine dehydratase family.</text>
</comment>
<name>A0A1G9VUN5_9ACTN</name>
<dbReference type="OrthoDB" id="15077at2"/>
<dbReference type="InterPro" id="IPR036428">
    <property type="entry name" value="PCD_sf"/>
</dbReference>
<dbReference type="STRING" id="310781.SAMN05216259_101405"/>
<evidence type="ECO:0000313" key="7">
    <source>
        <dbReference type="EMBL" id="SDM75686.1"/>
    </source>
</evidence>
<organism evidence="7 8">
    <name type="scientific">Actinacidiphila guanduensis</name>
    <dbReference type="NCBI Taxonomy" id="310781"/>
    <lineage>
        <taxon>Bacteria</taxon>
        <taxon>Bacillati</taxon>
        <taxon>Actinomycetota</taxon>
        <taxon>Actinomycetes</taxon>
        <taxon>Kitasatosporales</taxon>
        <taxon>Streptomycetaceae</taxon>
        <taxon>Actinacidiphila</taxon>
    </lineage>
</organism>
<dbReference type="EC" id="4.2.1.96" evidence="3"/>
<protein>
    <recommendedName>
        <fullName evidence="4">Putative pterin-4-alpha-carbinolamine dehydratase</fullName>
        <ecNumber evidence="3">4.2.1.96</ecNumber>
    </recommendedName>
</protein>
<reference evidence="7 8" key="1">
    <citation type="submission" date="2016-10" db="EMBL/GenBank/DDBJ databases">
        <authorList>
            <person name="de Groot N.N."/>
        </authorList>
    </citation>
    <scope>NUCLEOTIDE SEQUENCE [LARGE SCALE GENOMIC DNA]</scope>
    <source>
        <strain evidence="7 8">CGMCC 4.2022</strain>
    </source>
</reference>
<dbReference type="Gene3D" id="3.30.1360.20">
    <property type="entry name" value="Transcriptional coactivator/pterin dehydratase"/>
    <property type="match status" value="1"/>
</dbReference>
<keyword evidence="5" id="KW-0456">Lyase</keyword>
<dbReference type="EMBL" id="FNIE01000001">
    <property type="protein sequence ID" value="SDM75686.1"/>
    <property type="molecule type" value="Genomic_DNA"/>
</dbReference>
<dbReference type="InterPro" id="IPR041581">
    <property type="entry name" value="Glyoxalase_6"/>
</dbReference>
<proteinExistence type="inferred from homology"/>
<dbReference type="SUPFAM" id="SSF55248">
    <property type="entry name" value="PCD-like"/>
    <property type="match status" value="1"/>
</dbReference>
<comment type="catalytic activity">
    <reaction evidence="1">
        <text>(4aS,6R)-4a-hydroxy-L-erythro-5,6,7,8-tetrahydrobiopterin = (6R)-L-erythro-6,7-dihydrobiopterin + H2O</text>
        <dbReference type="Rhea" id="RHEA:11920"/>
        <dbReference type="ChEBI" id="CHEBI:15377"/>
        <dbReference type="ChEBI" id="CHEBI:15642"/>
        <dbReference type="ChEBI" id="CHEBI:43120"/>
        <dbReference type="EC" id="4.2.1.96"/>
    </reaction>
</comment>
<dbReference type="GO" id="GO:0008124">
    <property type="term" value="F:4-alpha-hydroxytetrahydrobiopterin dehydratase activity"/>
    <property type="evidence" value="ECO:0007669"/>
    <property type="project" value="UniProtKB-EC"/>
</dbReference>
<sequence length="329" mass="34300">MLRRQGAPVRPGPGLPVAVSPGGGAARLCAVTTPSGFRGFDLVKHGYERGEVDAYLGALAAAPFAGDRPQPPRFRIVRRGYDPGQVDARIAELLGRGEESAAPASGGARLPTPEILGLIASGLGDWRKLGQPLAARYRARDAEAAAVFATAVVRAAAAAGREVPEIRLARGCVDISLYTTAPDGGREVTAADVTLARTLGALAREQGLTALPGEVAQVELALDSADFATAGPFWSALLTGSPGHAVRDSVFHPTDLLPNVWFQQTDPHPLPRQRWHLDLWLAPEVAPARIEAALAAGGTLVDDSQAPAFTVLADPEGNKACVCTALDRA</sequence>
<dbReference type="Pfam" id="PF01329">
    <property type="entry name" value="Pterin_4a"/>
    <property type="match status" value="1"/>
</dbReference>
<dbReference type="Pfam" id="PF18029">
    <property type="entry name" value="Glyoxalase_6"/>
    <property type="match status" value="1"/>
</dbReference>
<evidence type="ECO:0000256" key="4">
    <source>
        <dbReference type="ARBA" id="ARBA00021735"/>
    </source>
</evidence>
<dbReference type="InterPro" id="IPR029068">
    <property type="entry name" value="Glyas_Bleomycin-R_OHBP_Dase"/>
</dbReference>
<dbReference type="AlphaFoldDB" id="A0A1G9VUN5"/>
<evidence type="ECO:0000256" key="5">
    <source>
        <dbReference type="ARBA" id="ARBA00023239"/>
    </source>
</evidence>
<evidence type="ECO:0000256" key="2">
    <source>
        <dbReference type="ARBA" id="ARBA00006472"/>
    </source>
</evidence>
<dbReference type="Proteomes" id="UP000199341">
    <property type="component" value="Unassembled WGS sequence"/>
</dbReference>
<accession>A0A1G9VUN5</accession>
<gene>
    <name evidence="7" type="ORF">SAMN05216259_101405</name>
</gene>
<evidence type="ECO:0000256" key="3">
    <source>
        <dbReference type="ARBA" id="ARBA00013252"/>
    </source>
</evidence>
<keyword evidence="8" id="KW-1185">Reference proteome</keyword>